<keyword evidence="3" id="KW-1185">Reference proteome</keyword>
<evidence type="ECO:0000313" key="3">
    <source>
        <dbReference type="Proteomes" id="UP000836841"/>
    </source>
</evidence>
<accession>A0AAU9RG33</accession>
<comment type="caution">
    <text evidence="2">The sequence shown here is derived from an EMBL/GenBank/DDBJ whole genome shotgun (WGS) entry which is preliminary data.</text>
</comment>
<name>A0AAU9RG33_THLAR</name>
<protein>
    <submittedName>
        <fullName evidence="2">Uncharacterized protein</fullName>
    </submittedName>
</protein>
<dbReference type="EMBL" id="CAJVSB020000055">
    <property type="protein sequence ID" value="CAH2040988.1"/>
    <property type="molecule type" value="Genomic_DNA"/>
</dbReference>
<dbReference type="AlphaFoldDB" id="A0AAU9RG33"/>
<gene>
    <name evidence="2" type="ORF">TAV2_LOCUS4294</name>
</gene>
<evidence type="ECO:0000256" key="1">
    <source>
        <dbReference type="SAM" id="MobiDB-lite"/>
    </source>
</evidence>
<proteinExistence type="predicted"/>
<reference evidence="2 3" key="1">
    <citation type="submission" date="2022-03" db="EMBL/GenBank/DDBJ databases">
        <authorList>
            <person name="Nunn A."/>
            <person name="Chopra R."/>
            <person name="Nunn A."/>
            <person name="Contreras Garrido A."/>
        </authorList>
    </citation>
    <scope>NUCLEOTIDE SEQUENCE [LARGE SCALE GENOMIC DNA]</scope>
</reference>
<evidence type="ECO:0000313" key="2">
    <source>
        <dbReference type="EMBL" id="CAH2040988.1"/>
    </source>
</evidence>
<feature type="region of interest" description="Disordered" evidence="1">
    <location>
        <begin position="64"/>
        <end position="111"/>
    </location>
</feature>
<sequence length="147" mass="16609">MDKQIFNVTKMMTKYVQQANNEEDEKQRWVPFDIAKPLLDRRPYVILSDYTGLPNGAISSSGMLENIVHPHHDDPSQEDTNDIPMDEDEEMAEVDSDDSDEKADLQSSDLPSLQVEGSVNDILIRLNGVHLGYKQVDLCNCSIQCLV</sequence>
<feature type="compositionally biased region" description="Acidic residues" evidence="1">
    <location>
        <begin position="76"/>
        <end position="101"/>
    </location>
</feature>
<dbReference type="Proteomes" id="UP000836841">
    <property type="component" value="Unassembled WGS sequence"/>
</dbReference>
<organism evidence="2 3">
    <name type="scientific">Thlaspi arvense</name>
    <name type="common">Field penny-cress</name>
    <dbReference type="NCBI Taxonomy" id="13288"/>
    <lineage>
        <taxon>Eukaryota</taxon>
        <taxon>Viridiplantae</taxon>
        <taxon>Streptophyta</taxon>
        <taxon>Embryophyta</taxon>
        <taxon>Tracheophyta</taxon>
        <taxon>Spermatophyta</taxon>
        <taxon>Magnoliopsida</taxon>
        <taxon>eudicotyledons</taxon>
        <taxon>Gunneridae</taxon>
        <taxon>Pentapetalae</taxon>
        <taxon>rosids</taxon>
        <taxon>malvids</taxon>
        <taxon>Brassicales</taxon>
        <taxon>Brassicaceae</taxon>
        <taxon>Thlaspideae</taxon>
        <taxon>Thlaspi</taxon>
    </lineage>
</organism>